<evidence type="ECO:0000313" key="1">
    <source>
        <dbReference type="EMBL" id="MFI9119109.1"/>
    </source>
</evidence>
<evidence type="ECO:0000313" key="2">
    <source>
        <dbReference type="Proteomes" id="UP001614391"/>
    </source>
</evidence>
<comment type="caution">
    <text evidence="1">The sequence shown here is derived from an EMBL/GenBank/DDBJ whole genome shotgun (WGS) entry which is preliminary data.</text>
</comment>
<reference evidence="1 2" key="1">
    <citation type="submission" date="2024-10" db="EMBL/GenBank/DDBJ databases">
        <title>The Natural Products Discovery Center: Release of the First 8490 Sequenced Strains for Exploring Actinobacteria Biosynthetic Diversity.</title>
        <authorList>
            <person name="Kalkreuter E."/>
            <person name="Kautsar S.A."/>
            <person name="Yang D."/>
            <person name="Bader C.D."/>
            <person name="Teijaro C.N."/>
            <person name="Fluegel L."/>
            <person name="Davis C.M."/>
            <person name="Simpson J.R."/>
            <person name="Lauterbach L."/>
            <person name="Steele A.D."/>
            <person name="Gui C."/>
            <person name="Meng S."/>
            <person name="Li G."/>
            <person name="Viehrig K."/>
            <person name="Ye F."/>
            <person name="Su P."/>
            <person name="Kiefer A.F."/>
            <person name="Nichols A."/>
            <person name="Cepeda A.J."/>
            <person name="Yan W."/>
            <person name="Fan B."/>
            <person name="Jiang Y."/>
            <person name="Adhikari A."/>
            <person name="Zheng C.-J."/>
            <person name="Schuster L."/>
            <person name="Cowan T.M."/>
            <person name="Smanski M.J."/>
            <person name="Chevrette M.G."/>
            <person name="De Carvalho L.P.S."/>
            <person name="Shen B."/>
        </authorList>
    </citation>
    <scope>NUCLEOTIDE SEQUENCE [LARGE SCALE GENOMIC DNA]</scope>
    <source>
        <strain evidence="1 2">NPDC053346</strain>
    </source>
</reference>
<evidence type="ECO:0008006" key="3">
    <source>
        <dbReference type="Google" id="ProtNLM"/>
    </source>
</evidence>
<gene>
    <name evidence="1" type="ORF">ACIGW0_06850</name>
</gene>
<dbReference type="Proteomes" id="UP001614391">
    <property type="component" value="Unassembled WGS sequence"/>
</dbReference>
<protein>
    <recommendedName>
        <fullName evidence="3">Secreted protein</fullName>
    </recommendedName>
</protein>
<name>A0ABW8CNI8_STRBI</name>
<keyword evidence="2" id="KW-1185">Reference proteome</keyword>
<dbReference type="EMBL" id="JBITYT010000003">
    <property type="protein sequence ID" value="MFI9119109.1"/>
    <property type="molecule type" value="Genomic_DNA"/>
</dbReference>
<proteinExistence type="predicted"/>
<accession>A0ABW8CNI8</accession>
<sequence length="141" mass="13716">MFRTTRAPAAFAALLGVVLGLLVWGVPGERAAASAVATASVVSATPVTPAVSAIPVTSVVSAPGAVVPGCDPGRPAEAGDGAPVVPPRAHGFAELLPVLAADRTPGGVRAVVAAGARSAAPGREPPDLVPPSPVELSVLRV</sequence>
<dbReference type="RefSeq" id="WP_399611807.1">
    <property type="nucleotide sequence ID" value="NZ_JBITYT010000003.1"/>
</dbReference>
<organism evidence="1 2">
    <name type="scientific">Streptomyces bikiniensis</name>
    <dbReference type="NCBI Taxonomy" id="1896"/>
    <lineage>
        <taxon>Bacteria</taxon>
        <taxon>Bacillati</taxon>
        <taxon>Actinomycetota</taxon>
        <taxon>Actinomycetes</taxon>
        <taxon>Kitasatosporales</taxon>
        <taxon>Streptomycetaceae</taxon>
        <taxon>Streptomyces</taxon>
    </lineage>
</organism>